<evidence type="ECO:0000313" key="10">
    <source>
        <dbReference type="EMBL" id="CAI8024903.1"/>
    </source>
</evidence>
<gene>
    <name evidence="10" type="ORF">GBAR_LOCUS14422</name>
</gene>
<dbReference type="NCBIfam" id="TIGR03182">
    <property type="entry name" value="PDH_E1_alph_y"/>
    <property type="match status" value="1"/>
</dbReference>
<evidence type="ECO:0000256" key="6">
    <source>
        <dbReference type="ARBA" id="ARBA00051231"/>
    </source>
</evidence>
<protein>
    <recommendedName>
        <fullName evidence="7">Pyruvate dehydrogenase E1 component subunit alpha</fullName>
        <ecNumber evidence="7">1.2.4.1</ecNumber>
    </recommendedName>
</protein>
<accession>A0AA35S944</accession>
<comment type="function">
    <text evidence="7">The pyruvate dehydrogenase complex catalyzes the overall conversion of pyruvate to acetyl-CoA and CO(2).</text>
</comment>
<feature type="compositionally biased region" description="Basic and acidic residues" evidence="8">
    <location>
        <begin position="253"/>
        <end position="266"/>
    </location>
</feature>
<reference evidence="10" key="1">
    <citation type="submission" date="2023-03" db="EMBL/GenBank/DDBJ databases">
        <authorList>
            <person name="Steffen K."/>
            <person name="Cardenas P."/>
        </authorList>
    </citation>
    <scope>NUCLEOTIDE SEQUENCE</scope>
</reference>
<sequence length="327" mass="35695">MSKPSKDQMLYMYRKMIEIRQFEEAAGTLYQSGQLPGFLHLYIGEEATAVGVCVHLQDEDYITSTHRGHGHLIAKGGRRDRMMAELFARTTGYCKGKGGSMHIADKETGILGANGVVGAGIPLAAGAALSAKLRGTQQVAVSFFGDGATNQGIFHETLNLAAVWELPVVFVCENNRFGMGTPQSEHQRIEDIAVRAPSYDIPGVTVDGNDVLKVYAAADEAVTRAREGGGPTLLNCDTYRFRGHHIGDPGTSYRDREEVQEQERQRDPIRRLTEVLTEEEGVSEDELSAIEAELAKELESALEFAKNSPEPLPEDALNDLYAGSIQP</sequence>
<keyword evidence="4 7" id="KW-0786">Thiamine pyrophosphate</keyword>
<organism evidence="10 11">
    <name type="scientific">Geodia barretti</name>
    <name type="common">Barrett's horny sponge</name>
    <dbReference type="NCBI Taxonomy" id="519541"/>
    <lineage>
        <taxon>Eukaryota</taxon>
        <taxon>Metazoa</taxon>
        <taxon>Porifera</taxon>
        <taxon>Demospongiae</taxon>
        <taxon>Heteroscleromorpha</taxon>
        <taxon>Tetractinellida</taxon>
        <taxon>Astrophorina</taxon>
        <taxon>Geodiidae</taxon>
        <taxon>Geodia</taxon>
    </lineage>
</organism>
<dbReference type="Gene3D" id="3.40.50.970">
    <property type="match status" value="1"/>
</dbReference>
<dbReference type="InterPro" id="IPR001017">
    <property type="entry name" value="DH_E1"/>
</dbReference>
<name>A0AA35S944_GEOBA</name>
<evidence type="ECO:0000256" key="8">
    <source>
        <dbReference type="SAM" id="MobiDB-lite"/>
    </source>
</evidence>
<keyword evidence="2" id="KW-0809">Transit peptide</keyword>
<feature type="domain" description="Dehydrogenase E1 component" evidence="9">
    <location>
        <begin position="14"/>
        <end position="313"/>
    </location>
</feature>
<dbReference type="SUPFAM" id="SSF52518">
    <property type="entry name" value="Thiamin diphosphate-binding fold (THDP-binding)"/>
    <property type="match status" value="1"/>
</dbReference>
<keyword evidence="3 7" id="KW-0560">Oxidoreductase</keyword>
<dbReference type="PANTHER" id="PTHR11516:SF60">
    <property type="entry name" value="PYRUVATE DEHYDROGENASE E1 COMPONENT SUBUNIT ALPHA"/>
    <property type="match status" value="1"/>
</dbReference>
<keyword evidence="11" id="KW-1185">Reference proteome</keyword>
<feature type="region of interest" description="Disordered" evidence="8">
    <location>
        <begin position="245"/>
        <end position="266"/>
    </location>
</feature>
<keyword evidence="5 7" id="KW-0670">Pyruvate</keyword>
<dbReference type="PANTHER" id="PTHR11516">
    <property type="entry name" value="PYRUVATE DEHYDROGENASE E1 COMPONENT, ALPHA SUBUNIT BACTERIAL AND ORGANELLAR"/>
    <property type="match status" value="1"/>
</dbReference>
<evidence type="ECO:0000256" key="3">
    <source>
        <dbReference type="ARBA" id="ARBA00023002"/>
    </source>
</evidence>
<dbReference type="InterPro" id="IPR029061">
    <property type="entry name" value="THDP-binding"/>
</dbReference>
<comment type="catalytic activity">
    <reaction evidence="6 7">
        <text>N(6)-[(R)-lipoyl]-L-lysyl-[protein] + pyruvate + H(+) = N(6)-[(R)-S(8)-acetyldihydrolipoyl]-L-lysyl-[protein] + CO2</text>
        <dbReference type="Rhea" id="RHEA:19189"/>
        <dbReference type="Rhea" id="RHEA-COMP:10474"/>
        <dbReference type="Rhea" id="RHEA-COMP:10478"/>
        <dbReference type="ChEBI" id="CHEBI:15361"/>
        <dbReference type="ChEBI" id="CHEBI:15378"/>
        <dbReference type="ChEBI" id="CHEBI:16526"/>
        <dbReference type="ChEBI" id="CHEBI:83099"/>
        <dbReference type="ChEBI" id="CHEBI:83111"/>
        <dbReference type="EC" id="1.2.4.1"/>
    </reaction>
</comment>
<dbReference type="Proteomes" id="UP001174909">
    <property type="component" value="Unassembled WGS sequence"/>
</dbReference>
<dbReference type="GO" id="GO:0004739">
    <property type="term" value="F:pyruvate dehydrogenase (acetyl-transferring) activity"/>
    <property type="evidence" value="ECO:0007669"/>
    <property type="project" value="UniProtKB-UniRule"/>
</dbReference>
<dbReference type="AlphaFoldDB" id="A0AA35S944"/>
<dbReference type="EMBL" id="CASHTH010002105">
    <property type="protein sequence ID" value="CAI8024903.1"/>
    <property type="molecule type" value="Genomic_DNA"/>
</dbReference>
<comment type="cofactor">
    <cofactor evidence="1 7">
        <name>thiamine diphosphate</name>
        <dbReference type="ChEBI" id="CHEBI:58937"/>
    </cofactor>
</comment>
<dbReference type="EC" id="1.2.4.1" evidence="7"/>
<dbReference type="Pfam" id="PF00676">
    <property type="entry name" value="E1_dh"/>
    <property type="match status" value="1"/>
</dbReference>
<evidence type="ECO:0000256" key="5">
    <source>
        <dbReference type="ARBA" id="ARBA00023317"/>
    </source>
</evidence>
<evidence type="ECO:0000313" key="11">
    <source>
        <dbReference type="Proteomes" id="UP001174909"/>
    </source>
</evidence>
<dbReference type="GO" id="GO:0006086">
    <property type="term" value="P:pyruvate decarboxylation to acetyl-CoA"/>
    <property type="evidence" value="ECO:0007669"/>
    <property type="project" value="InterPro"/>
</dbReference>
<proteinExistence type="predicted"/>
<comment type="caution">
    <text evidence="10">The sequence shown here is derived from an EMBL/GenBank/DDBJ whole genome shotgun (WGS) entry which is preliminary data.</text>
</comment>
<feature type="region of interest" description="Disordered" evidence="8">
    <location>
        <begin position="306"/>
        <end position="327"/>
    </location>
</feature>
<evidence type="ECO:0000256" key="7">
    <source>
        <dbReference type="RuleBase" id="RU361139"/>
    </source>
</evidence>
<evidence type="ECO:0000259" key="9">
    <source>
        <dbReference type="Pfam" id="PF00676"/>
    </source>
</evidence>
<evidence type="ECO:0000256" key="4">
    <source>
        <dbReference type="ARBA" id="ARBA00023052"/>
    </source>
</evidence>
<evidence type="ECO:0000256" key="2">
    <source>
        <dbReference type="ARBA" id="ARBA00022946"/>
    </source>
</evidence>
<dbReference type="InterPro" id="IPR050642">
    <property type="entry name" value="PDH_E1_Alpha_Subunit"/>
</dbReference>
<dbReference type="FunFam" id="3.40.50.970:FF:000013">
    <property type="entry name" value="Pyruvate dehydrogenase E1 component subunit alpha"/>
    <property type="match status" value="1"/>
</dbReference>
<evidence type="ECO:0000256" key="1">
    <source>
        <dbReference type="ARBA" id="ARBA00001964"/>
    </source>
</evidence>
<dbReference type="InterPro" id="IPR017597">
    <property type="entry name" value="Pyrv_DH_E1_asu_subgrp-y"/>
</dbReference>
<dbReference type="CDD" id="cd02000">
    <property type="entry name" value="TPP_E1_PDC_ADC_BCADC"/>
    <property type="match status" value="1"/>
</dbReference>